<evidence type="ECO:0000313" key="2">
    <source>
        <dbReference type="Proteomes" id="UP001203410"/>
    </source>
</evidence>
<dbReference type="Gene3D" id="3.40.630.40">
    <property type="entry name" value="Zn-dependent exopeptidases"/>
    <property type="match status" value="1"/>
</dbReference>
<organism evidence="1 2">
    <name type="scientific">Sphingomonas caseinilyticus</name>
    <dbReference type="NCBI Taxonomy" id="2908205"/>
    <lineage>
        <taxon>Bacteria</taxon>
        <taxon>Pseudomonadati</taxon>
        <taxon>Pseudomonadota</taxon>
        <taxon>Alphaproteobacteria</taxon>
        <taxon>Sphingomonadales</taxon>
        <taxon>Sphingomonadaceae</taxon>
        <taxon>Sphingomonas</taxon>
    </lineage>
</organism>
<dbReference type="RefSeq" id="WP_249905133.1">
    <property type="nucleotide sequence ID" value="NZ_JAMGBA010000003.1"/>
</dbReference>
<accession>A0ABT0RXC5</accession>
<evidence type="ECO:0000313" key="1">
    <source>
        <dbReference type="EMBL" id="MCL6699546.1"/>
    </source>
</evidence>
<sequence>MRPYPPATLHPSRGSLPVLLSVPHAGREYDAVILANAAQGRQSLEMLEDPFVDRLCWRAIGAGIGTVVQNVPRAVIDCNREEEEVDPAVIENVSPAPVGPRARYGLGLIPSRTHRHGTLWRRRIDRAELQRRIDEVHRPYHHLLEKELEALTGRFGEAVLIDCHSMPSRAGQAEMVIGDRHGASAATWLCEEAARIARKAGFRTALNDPYAGGAIVARHGRPAAGVHAIQLEIDRATYLDRDGRTPGVGLDRIAGFLEMLAIGLGEALLSRGIKEAAE</sequence>
<protein>
    <submittedName>
        <fullName evidence="1">N-formylglutamate amidohydrolase</fullName>
    </submittedName>
</protein>
<comment type="caution">
    <text evidence="1">The sequence shown here is derived from an EMBL/GenBank/DDBJ whole genome shotgun (WGS) entry which is preliminary data.</text>
</comment>
<dbReference type="SUPFAM" id="SSF53187">
    <property type="entry name" value="Zn-dependent exopeptidases"/>
    <property type="match status" value="1"/>
</dbReference>
<dbReference type="InterPro" id="IPR007709">
    <property type="entry name" value="N-FG_amidohydro"/>
</dbReference>
<dbReference type="EMBL" id="JAMGBA010000003">
    <property type="protein sequence ID" value="MCL6699546.1"/>
    <property type="molecule type" value="Genomic_DNA"/>
</dbReference>
<dbReference type="Pfam" id="PF05013">
    <property type="entry name" value="FGase"/>
    <property type="match status" value="1"/>
</dbReference>
<dbReference type="Proteomes" id="UP001203410">
    <property type="component" value="Unassembled WGS sequence"/>
</dbReference>
<name>A0ABT0RXC5_9SPHN</name>
<gene>
    <name evidence="1" type="ORF">LZ496_12220</name>
</gene>
<reference evidence="1 2" key="1">
    <citation type="submission" date="2022-05" db="EMBL/GenBank/DDBJ databases">
        <authorList>
            <person name="Jo J.-H."/>
            <person name="Im W.-T."/>
        </authorList>
    </citation>
    <scope>NUCLEOTIDE SEQUENCE [LARGE SCALE GENOMIC DNA]</scope>
    <source>
        <strain evidence="1 2">NSE70-1</strain>
    </source>
</reference>
<proteinExistence type="predicted"/>
<keyword evidence="2" id="KW-1185">Reference proteome</keyword>